<dbReference type="InterPro" id="IPR012094">
    <property type="entry name" value="tRNA_Ile_lys_synt"/>
</dbReference>
<dbReference type="HAMAP" id="MF_01161">
    <property type="entry name" value="tRNA_Ile_lys_synt"/>
    <property type="match status" value="1"/>
</dbReference>
<evidence type="ECO:0000256" key="8">
    <source>
        <dbReference type="ARBA" id="ARBA00048539"/>
    </source>
</evidence>
<organism evidence="10">
    <name type="scientific">marine metagenome</name>
    <dbReference type="NCBI Taxonomy" id="408172"/>
    <lineage>
        <taxon>unclassified sequences</taxon>
        <taxon>metagenomes</taxon>
        <taxon>ecological metagenomes</taxon>
    </lineage>
</organism>
<name>A0A381TDY2_9ZZZZ</name>
<dbReference type="AlphaFoldDB" id="A0A381TDY2"/>
<evidence type="ECO:0000256" key="7">
    <source>
        <dbReference type="ARBA" id="ARBA00022840"/>
    </source>
</evidence>
<reference evidence="10" key="1">
    <citation type="submission" date="2018-05" db="EMBL/GenBank/DDBJ databases">
        <authorList>
            <person name="Lanie J.A."/>
            <person name="Ng W.-L."/>
            <person name="Kazmierczak K.M."/>
            <person name="Andrzejewski T.M."/>
            <person name="Davidsen T.M."/>
            <person name="Wayne K.J."/>
            <person name="Tettelin H."/>
            <person name="Glass J.I."/>
            <person name="Rusch D."/>
            <person name="Podicherti R."/>
            <person name="Tsui H.-C.T."/>
            <person name="Winkler M.E."/>
        </authorList>
    </citation>
    <scope>NUCLEOTIDE SEQUENCE</scope>
</reference>
<evidence type="ECO:0000256" key="4">
    <source>
        <dbReference type="ARBA" id="ARBA00022598"/>
    </source>
</evidence>
<dbReference type="NCBIfam" id="TIGR02432">
    <property type="entry name" value="lysidine_TilS_N"/>
    <property type="match status" value="1"/>
</dbReference>
<dbReference type="SUPFAM" id="SSF52402">
    <property type="entry name" value="Adenine nucleotide alpha hydrolases-like"/>
    <property type="match status" value="1"/>
</dbReference>
<keyword evidence="6" id="KW-0547">Nucleotide-binding</keyword>
<sequence length="463" mass="53617">MTQIPSLDTHKIATDPLADQFLNHLQILLGDSRNENFLLAISGGPDSMALLTLFKSVQLSKVRGYVIGHVNHHLRNDSNKDQEFVGAIGKKWHVPVFIRHLEPRSIGKNESTEAWARENRYRFLKTMAYESGCKWIVTGHHGNDQLETVLMNLAHHTGVIGLGGMNTKHGKILRPLLPFSKHDLNGFLNRYSIPFVEDATNNDISITRNFIRNQVIGSWEKQYPDLISAVNDTVSHFSEWNNALFFFVDRIIDDNVYYLNKGKIEISKSSITNLPTIVQAMVFQTLTQSRGQWRRHDYTMLKQFIKSDKTGTTLQQKKGWGLLNDRKYWILRKQEKRSKNKLEIKPGDIVKFGNYVYGMNLLKEHESFTANRNTEILDWDKIKNRKLILRYWRTGDKFQPLGLFGHQKVSDFLINNKIDRFSKDDQAILTADDDIIWVCGMRIDESVKVTPRTKQTIELKRFS</sequence>
<dbReference type="GO" id="GO:0032267">
    <property type="term" value="F:tRNA(Ile)-lysidine synthase activity"/>
    <property type="evidence" value="ECO:0007669"/>
    <property type="project" value="UniProtKB-EC"/>
</dbReference>
<comment type="catalytic activity">
    <reaction evidence="8">
        <text>cytidine(34) in tRNA(Ile2) + L-lysine + ATP = lysidine(34) in tRNA(Ile2) + AMP + diphosphate + H(+)</text>
        <dbReference type="Rhea" id="RHEA:43744"/>
        <dbReference type="Rhea" id="RHEA-COMP:10625"/>
        <dbReference type="Rhea" id="RHEA-COMP:10670"/>
        <dbReference type="ChEBI" id="CHEBI:15378"/>
        <dbReference type="ChEBI" id="CHEBI:30616"/>
        <dbReference type="ChEBI" id="CHEBI:32551"/>
        <dbReference type="ChEBI" id="CHEBI:33019"/>
        <dbReference type="ChEBI" id="CHEBI:82748"/>
        <dbReference type="ChEBI" id="CHEBI:83665"/>
        <dbReference type="ChEBI" id="CHEBI:456215"/>
        <dbReference type="EC" id="6.3.4.19"/>
    </reaction>
</comment>
<keyword evidence="4" id="KW-0436">Ligase</keyword>
<dbReference type="InterPro" id="IPR012796">
    <property type="entry name" value="Lysidine-tRNA-synth_C"/>
</dbReference>
<evidence type="ECO:0000256" key="1">
    <source>
        <dbReference type="ARBA" id="ARBA00004496"/>
    </source>
</evidence>
<dbReference type="NCBIfam" id="TIGR02433">
    <property type="entry name" value="lysidine_TilS_C"/>
    <property type="match status" value="1"/>
</dbReference>
<proteinExistence type="inferred from homology"/>
<dbReference type="InterPro" id="IPR014729">
    <property type="entry name" value="Rossmann-like_a/b/a_fold"/>
</dbReference>
<dbReference type="Gene3D" id="3.40.50.620">
    <property type="entry name" value="HUPs"/>
    <property type="match status" value="1"/>
</dbReference>
<dbReference type="EMBL" id="UINC01004389">
    <property type="protein sequence ID" value="SVA13969.1"/>
    <property type="molecule type" value="Genomic_DNA"/>
</dbReference>
<accession>A0A381TDY2</accession>
<keyword evidence="3" id="KW-0963">Cytoplasm</keyword>
<dbReference type="GO" id="GO:0005524">
    <property type="term" value="F:ATP binding"/>
    <property type="evidence" value="ECO:0007669"/>
    <property type="project" value="UniProtKB-KW"/>
</dbReference>
<comment type="subcellular location">
    <subcellularLocation>
        <location evidence="1">Cytoplasm</location>
    </subcellularLocation>
</comment>
<dbReference type="GO" id="GO:0008033">
    <property type="term" value="P:tRNA processing"/>
    <property type="evidence" value="ECO:0007669"/>
    <property type="project" value="UniProtKB-KW"/>
</dbReference>
<evidence type="ECO:0000256" key="2">
    <source>
        <dbReference type="ARBA" id="ARBA00013267"/>
    </source>
</evidence>
<keyword evidence="7" id="KW-0067">ATP-binding</keyword>
<dbReference type="PANTHER" id="PTHR43033:SF1">
    <property type="entry name" value="TRNA(ILE)-LYSIDINE SYNTHASE-RELATED"/>
    <property type="match status" value="1"/>
</dbReference>
<dbReference type="EC" id="6.3.4.19" evidence="2"/>
<dbReference type="Pfam" id="PF01171">
    <property type="entry name" value="ATP_bind_3"/>
    <property type="match status" value="1"/>
</dbReference>
<evidence type="ECO:0000256" key="3">
    <source>
        <dbReference type="ARBA" id="ARBA00022490"/>
    </source>
</evidence>
<dbReference type="GO" id="GO:0005737">
    <property type="term" value="C:cytoplasm"/>
    <property type="evidence" value="ECO:0007669"/>
    <property type="project" value="UniProtKB-SubCell"/>
</dbReference>
<dbReference type="SUPFAM" id="SSF56037">
    <property type="entry name" value="PheT/TilS domain"/>
    <property type="match status" value="1"/>
</dbReference>
<evidence type="ECO:0000313" key="10">
    <source>
        <dbReference type="EMBL" id="SVA13969.1"/>
    </source>
</evidence>
<gene>
    <name evidence="10" type="ORF">METZ01_LOCUS66823</name>
</gene>
<dbReference type="Pfam" id="PF11734">
    <property type="entry name" value="TilS_C"/>
    <property type="match status" value="1"/>
</dbReference>
<dbReference type="InterPro" id="IPR011063">
    <property type="entry name" value="TilS/TtcA_N"/>
</dbReference>
<dbReference type="CDD" id="cd01992">
    <property type="entry name" value="TilS_N"/>
    <property type="match status" value="1"/>
</dbReference>
<dbReference type="SMART" id="SM00977">
    <property type="entry name" value="TilS_C"/>
    <property type="match status" value="1"/>
</dbReference>
<dbReference type="InterPro" id="IPR012795">
    <property type="entry name" value="tRNA_Ile_lys_synt_N"/>
</dbReference>
<keyword evidence="5" id="KW-0819">tRNA processing</keyword>
<protein>
    <recommendedName>
        <fullName evidence="2">tRNA(Ile)-lysidine synthetase</fullName>
        <ecNumber evidence="2">6.3.4.19</ecNumber>
    </recommendedName>
</protein>
<feature type="domain" description="Lysidine-tRNA(Ile) synthetase C-terminal" evidence="9">
    <location>
        <begin position="387"/>
        <end position="459"/>
    </location>
</feature>
<evidence type="ECO:0000256" key="5">
    <source>
        <dbReference type="ARBA" id="ARBA00022694"/>
    </source>
</evidence>
<evidence type="ECO:0000256" key="6">
    <source>
        <dbReference type="ARBA" id="ARBA00022741"/>
    </source>
</evidence>
<dbReference type="PANTHER" id="PTHR43033">
    <property type="entry name" value="TRNA(ILE)-LYSIDINE SYNTHASE-RELATED"/>
    <property type="match status" value="1"/>
</dbReference>
<evidence type="ECO:0000259" key="9">
    <source>
        <dbReference type="SMART" id="SM00977"/>
    </source>
</evidence>